<evidence type="ECO:0008006" key="3">
    <source>
        <dbReference type="Google" id="ProtNLM"/>
    </source>
</evidence>
<dbReference type="Proteomes" id="UP000194931">
    <property type="component" value="Unassembled WGS sequence"/>
</dbReference>
<dbReference type="Pfam" id="PF06073">
    <property type="entry name" value="DUF934"/>
    <property type="match status" value="1"/>
</dbReference>
<comment type="caution">
    <text evidence="1">The sequence shown here is derived from an EMBL/GenBank/DDBJ whole genome shotgun (WGS) entry which is preliminary data.</text>
</comment>
<gene>
    <name evidence="1" type="ORF">HK26_11110</name>
</gene>
<keyword evidence="2" id="KW-1185">Reference proteome</keyword>
<proteinExistence type="predicted"/>
<dbReference type="RefSeq" id="WP_180539314.1">
    <property type="nucleotide sequence ID" value="NZ_JAERKT010000001.1"/>
</dbReference>
<dbReference type="AlphaFoldDB" id="A0A252BWW9"/>
<dbReference type="PIRSF" id="PIRSF030820">
    <property type="entry name" value="UCP030820"/>
    <property type="match status" value="1"/>
</dbReference>
<dbReference type="EMBL" id="JOPJ01000006">
    <property type="protein sequence ID" value="OUJ13450.1"/>
    <property type="molecule type" value="Genomic_DNA"/>
</dbReference>
<sequence length="163" mass="18349">MPLLENAQIIEDSWTLVPDDQPLPDGDILVPLSRLAEGLGRNGTGRLGVVLKADERVDALREALPRLDLVSLSFSIFRDGRAFTQARSLREHLHFAGAVRVTGHFLPDQYEFLLRCGVTQFVIPEQSDLAVWKKAHELVTLAYQPSVLNERQEGFAFRRFLSP</sequence>
<evidence type="ECO:0000313" key="2">
    <source>
        <dbReference type="Proteomes" id="UP000194931"/>
    </source>
</evidence>
<dbReference type="eggNOG" id="COG3749">
    <property type="taxonomic scope" value="Bacteria"/>
</dbReference>
<name>A0A252BWW9_9PROT</name>
<accession>A0A252BWW9</accession>
<organism evidence="1 2">
    <name type="scientific">Acetobacter okinawensis</name>
    <dbReference type="NCBI Taxonomy" id="1076594"/>
    <lineage>
        <taxon>Bacteria</taxon>
        <taxon>Pseudomonadati</taxon>
        <taxon>Pseudomonadota</taxon>
        <taxon>Alphaproteobacteria</taxon>
        <taxon>Acetobacterales</taxon>
        <taxon>Acetobacteraceae</taxon>
        <taxon>Acetobacter</taxon>
    </lineage>
</organism>
<evidence type="ECO:0000313" key="1">
    <source>
        <dbReference type="EMBL" id="OUJ13450.1"/>
    </source>
</evidence>
<reference evidence="2" key="1">
    <citation type="submission" date="2014-06" db="EMBL/GenBank/DDBJ databases">
        <authorList>
            <person name="Winans N.J."/>
            <person name="Newell P.D."/>
            <person name="Douglas A.E."/>
        </authorList>
    </citation>
    <scope>NUCLEOTIDE SEQUENCE [LARGE SCALE GENOMIC DNA]</scope>
</reference>
<protein>
    <recommendedName>
        <fullName evidence="3">Oxidoreductase</fullName>
    </recommendedName>
</protein>
<dbReference type="STRING" id="1236501.GCA_000613865_03436"/>
<dbReference type="InterPro" id="IPR008318">
    <property type="entry name" value="UCP030820"/>
</dbReference>